<dbReference type="AlphaFoldDB" id="A0A921KA38"/>
<protein>
    <submittedName>
        <fullName evidence="1">HAD family phosphatase</fullName>
    </submittedName>
</protein>
<dbReference type="SFLD" id="SFLDG01129">
    <property type="entry name" value="C1.5:_HAD__Beta-PGM__Phosphata"/>
    <property type="match status" value="1"/>
</dbReference>
<dbReference type="Gene3D" id="3.40.50.1000">
    <property type="entry name" value="HAD superfamily/HAD-like"/>
    <property type="match status" value="1"/>
</dbReference>
<dbReference type="PANTHER" id="PTHR43611:SF3">
    <property type="entry name" value="FLAVIN MONONUCLEOTIDE HYDROLASE 1, CHLOROPLATIC"/>
    <property type="match status" value="1"/>
</dbReference>
<dbReference type="CDD" id="cd02603">
    <property type="entry name" value="HAD_sEH-N_like"/>
    <property type="match status" value="1"/>
</dbReference>
<dbReference type="NCBIfam" id="TIGR01509">
    <property type="entry name" value="HAD-SF-IA-v3"/>
    <property type="match status" value="1"/>
</dbReference>
<dbReference type="Gene3D" id="1.10.150.240">
    <property type="entry name" value="Putative phosphatase, domain 2"/>
    <property type="match status" value="1"/>
</dbReference>
<evidence type="ECO:0000313" key="1">
    <source>
        <dbReference type="EMBL" id="HJF17615.1"/>
    </source>
</evidence>
<dbReference type="SFLD" id="SFLDS00003">
    <property type="entry name" value="Haloacid_Dehalogenase"/>
    <property type="match status" value="1"/>
</dbReference>
<proteinExistence type="predicted"/>
<gene>
    <name evidence="1" type="ORF">K8U78_00305</name>
</gene>
<dbReference type="PANTHER" id="PTHR43611">
    <property type="entry name" value="ALPHA-D-GLUCOSE 1-PHOSPHATE PHOSPHATASE"/>
    <property type="match status" value="1"/>
</dbReference>
<name>A0A921KA38_9BIFI</name>
<dbReference type="Proteomes" id="UP000715651">
    <property type="component" value="Unassembled WGS sequence"/>
</dbReference>
<dbReference type="InterPro" id="IPR041492">
    <property type="entry name" value="HAD_2"/>
</dbReference>
<reference evidence="1" key="2">
    <citation type="submission" date="2021-09" db="EMBL/GenBank/DDBJ databases">
        <authorList>
            <person name="Gilroy R."/>
        </authorList>
    </citation>
    <scope>NUCLEOTIDE SEQUENCE</scope>
    <source>
        <strain evidence="1">578</strain>
    </source>
</reference>
<dbReference type="SUPFAM" id="SSF56784">
    <property type="entry name" value="HAD-like"/>
    <property type="match status" value="1"/>
</dbReference>
<sequence>MTFVDLTPAHTHLSAEELRRTQGEPNQEVQRRFASVERATTAITDVVFDFGEVLVHWDPAGPLSSRFDEEMIRQFRDNELSGFDDANAVSDNGESLEDAVAQMTPHPGPWAEMMRFYLERFDQSLMGEIPGARQLIEDLHQAGYRCWGLSNWSPENFYWVPRRYPIIHELDGYLVSGFIHQIKPNRDIFETASHTFGYEPEHAVFIDDKPSNVQAARDCGMGGIVQRSAQQVREDLIAMGVNIPAVMTSVEQASGFRA</sequence>
<evidence type="ECO:0000313" key="2">
    <source>
        <dbReference type="Proteomes" id="UP000715651"/>
    </source>
</evidence>
<dbReference type="InterPro" id="IPR023198">
    <property type="entry name" value="PGP-like_dom2"/>
</dbReference>
<organism evidence="1 2">
    <name type="scientific">Aeriscardovia aeriphila</name>
    <dbReference type="NCBI Taxonomy" id="218139"/>
    <lineage>
        <taxon>Bacteria</taxon>
        <taxon>Bacillati</taxon>
        <taxon>Actinomycetota</taxon>
        <taxon>Actinomycetes</taxon>
        <taxon>Bifidobacteriales</taxon>
        <taxon>Bifidobacteriaceae</taxon>
        <taxon>Aeriscardovia</taxon>
    </lineage>
</organism>
<dbReference type="Pfam" id="PF13419">
    <property type="entry name" value="HAD_2"/>
    <property type="match status" value="1"/>
</dbReference>
<dbReference type="EMBL" id="DYWK01000002">
    <property type="protein sequence ID" value="HJF17615.1"/>
    <property type="molecule type" value="Genomic_DNA"/>
</dbReference>
<comment type="caution">
    <text evidence="1">The sequence shown here is derived from an EMBL/GenBank/DDBJ whole genome shotgun (WGS) entry which is preliminary data.</text>
</comment>
<accession>A0A921KA38</accession>
<dbReference type="InterPro" id="IPR006439">
    <property type="entry name" value="HAD-SF_hydro_IA"/>
</dbReference>
<reference evidence="1" key="1">
    <citation type="journal article" date="2021" name="PeerJ">
        <title>Extensive microbial diversity within the chicken gut microbiome revealed by metagenomics and culture.</title>
        <authorList>
            <person name="Gilroy R."/>
            <person name="Ravi A."/>
            <person name="Getino M."/>
            <person name="Pursley I."/>
            <person name="Horton D.L."/>
            <person name="Alikhan N.F."/>
            <person name="Baker D."/>
            <person name="Gharbi K."/>
            <person name="Hall N."/>
            <person name="Watson M."/>
            <person name="Adriaenssens E.M."/>
            <person name="Foster-Nyarko E."/>
            <person name="Jarju S."/>
            <person name="Secka A."/>
            <person name="Antonio M."/>
            <person name="Oren A."/>
            <person name="Chaudhuri R.R."/>
            <person name="La Ragione R."/>
            <person name="Hildebrand F."/>
            <person name="Pallen M.J."/>
        </authorList>
    </citation>
    <scope>NUCLEOTIDE SEQUENCE</scope>
    <source>
        <strain evidence="1">578</strain>
    </source>
</reference>
<dbReference type="InterPro" id="IPR023214">
    <property type="entry name" value="HAD_sf"/>
</dbReference>
<dbReference type="InterPro" id="IPR036412">
    <property type="entry name" value="HAD-like_sf"/>
</dbReference>